<keyword evidence="4" id="KW-0238">DNA-binding</keyword>
<evidence type="ECO:0000256" key="5">
    <source>
        <dbReference type="ARBA" id="ARBA00023163"/>
    </source>
</evidence>
<dbReference type="Pfam" id="PF08281">
    <property type="entry name" value="Sigma70_r4_2"/>
    <property type="match status" value="1"/>
</dbReference>
<evidence type="ECO:0000259" key="7">
    <source>
        <dbReference type="Pfam" id="PF08281"/>
    </source>
</evidence>
<keyword evidence="3" id="KW-0731">Sigma factor</keyword>
<dbReference type="Gene3D" id="1.10.1740.10">
    <property type="match status" value="1"/>
</dbReference>
<reference evidence="8 9" key="1">
    <citation type="submission" date="2019-02" db="EMBL/GenBank/DDBJ databases">
        <title>Deep-cultivation of Planctomycetes and their phenomic and genomic characterization uncovers novel biology.</title>
        <authorList>
            <person name="Wiegand S."/>
            <person name="Jogler M."/>
            <person name="Boedeker C."/>
            <person name="Pinto D."/>
            <person name="Vollmers J."/>
            <person name="Rivas-Marin E."/>
            <person name="Kohn T."/>
            <person name="Peeters S.H."/>
            <person name="Heuer A."/>
            <person name="Rast P."/>
            <person name="Oberbeckmann S."/>
            <person name="Bunk B."/>
            <person name="Jeske O."/>
            <person name="Meyerdierks A."/>
            <person name="Storesund J.E."/>
            <person name="Kallscheuer N."/>
            <person name="Luecker S."/>
            <person name="Lage O.M."/>
            <person name="Pohl T."/>
            <person name="Merkel B.J."/>
            <person name="Hornburger P."/>
            <person name="Mueller R.-W."/>
            <person name="Bruemmer F."/>
            <person name="Labrenz M."/>
            <person name="Spormann A.M."/>
            <person name="Op den Camp H."/>
            <person name="Overmann J."/>
            <person name="Amann R."/>
            <person name="Jetten M.S.M."/>
            <person name="Mascher T."/>
            <person name="Medema M.H."/>
            <person name="Devos D.P."/>
            <person name="Kaster A.-K."/>
            <person name="Ovreas L."/>
            <person name="Rohde M."/>
            <person name="Galperin M.Y."/>
            <person name="Jogler C."/>
        </authorList>
    </citation>
    <scope>NUCLEOTIDE SEQUENCE [LARGE SCALE GENOMIC DNA]</scope>
    <source>
        <strain evidence="8 9">ElP</strain>
    </source>
</reference>
<dbReference type="InterPro" id="IPR013325">
    <property type="entry name" value="RNA_pol_sigma_r2"/>
</dbReference>
<dbReference type="GO" id="GO:0003677">
    <property type="term" value="F:DNA binding"/>
    <property type="evidence" value="ECO:0007669"/>
    <property type="project" value="UniProtKB-KW"/>
</dbReference>
<dbReference type="NCBIfam" id="TIGR02937">
    <property type="entry name" value="sigma70-ECF"/>
    <property type="match status" value="1"/>
</dbReference>
<dbReference type="GO" id="GO:0016987">
    <property type="term" value="F:sigma factor activity"/>
    <property type="evidence" value="ECO:0007669"/>
    <property type="project" value="UniProtKB-KW"/>
</dbReference>
<dbReference type="EMBL" id="CP036426">
    <property type="protein sequence ID" value="QDV38769.1"/>
    <property type="molecule type" value="Genomic_DNA"/>
</dbReference>
<dbReference type="SUPFAM" id="SSF88946">
    <property type="entry name" value="Sigma2 domain of RNA polymerase sigma factors"/>
    <property type="match status" value="1"/>
</dbReference>
<comment type="similarity">
    <text evidence="1">Belongs to the sigma-70 factor family. ECF subfamily.</text>
</comment>
<accession>A0A518HD32</accession>
<dbReference type="PANTHER" id="PTHR43133">
    <property type="entry name" value="RNA POLYMERASE ECF-TYPE SIGMA FACTO"/>
    <property type="match status" value="1"/>
</dbReference>
<evidence type="ECO:0000259" key="6">
    <source>
        <dbReference type="Pfam" id="PF04542"/>
    </source>
</evidence>
<dbReference type="SUPFAM" id="SSF88659">
    <property type="entry name" value="Sigma3 and sigma4 domains of RNA polymerase sigma factors"/>
    <property type="match status" value="1"/>
</dbReference>
<sequence>MIGPELLGRLFDEHGAALVLYARQWSEAPEDVVQEAFIALARLRAEPDHVAAWLFRAVRNRAISCGRSARRRRHREARAARDESWFSSLDDRLDAGRAAALLAELEPRTREVIVARIWGGLTLGEVAGLLGCSITTAHRRYRAGLSLLLDRLEGQGPCPTEMTDQAPTNR</sequence>
<dbReference type="PANTHER" id="PTHR43133:SF8">
    <property type="entry name" value="RNA POLYMERASE SIGMA FACTOR HI_1459-RELATED"/>
    <property type="match status" value="1"/>
</dbReference>
<keyword evidence="9" id="KW-1185">Reference proteome</keyword>
<dbReference type="Proteomes" id="UP000317835">
    <property type="component" value="Chromosome"/>
</dbReference>
<dbReference type="InterPro" id="IPR013249">
    <property type="entry name" value="RNA_pol_sigma70_r4_t2"/>
</dbReference>
<dbReference type="Gene3D" id="1.10.10.10">
    <property type="entry name" value="Winged helix-like DNA-binding domain superfamily/Winged helix DNA-binding domain"/>
    <property type="match status" value="1"/>
</dbReference>
<name>A0A518HD32_9BACT</name>
<gene>
    <name evidence="8" type="primary">cnrH_2</name>
    <name evidence="8" type="ORF">ElP_67260</name>
</gene>
<feature type="domain" description="RNA polymerase sigma-70 region 2" evidence="6">
    <location>
        <begin position="11"/>
        <end position="71"/>
    </location>
</feature>
<evidence type="ECO:0000256" key="4">
    <source>
        <dbReference type="ARBA" id="ARBA00023125"/>
    </source>
</evidence>
<evidence type="ECO:0000256" key="1">
    <source>
        <dbReference type="ARBA" id="ARBA00010641"/>
    </source>
</evidence>
<proteinExistence type="inferred from homology"/>
<protein>
    <submittedName>
        <fullName evidence="8">RNA polymerase sigma factor CnrH</fullName>
    </submittedName>
</protein>
<dbReference type="InterPro" id="IPR036388">
    <property type="entry name" value="WH-like_DNA-bd_sf"/>
</dbReference>
<evidence type="ECO:0000256" key="3">
    <source>
        <dbReference type="ARBA" id="ARBA00023082"/>
    </source>
</evidence>
<dbReference type="InterPro" id="IPR014284">
    <property type="entry name" value="RNA_pol_sigma-70_dom"/>
</dbReference>
<dbReference type="InterPro" id="IPR013324">
    <property type="entry name" value="RNA_pol_sigma_r3/r4-like"/>
</dbReference>
<evidence type="ECO:0000256" key="2">
    <source>
        <dbReference type="ARBA" id="ARBA00023015"/>
    </source>
</evidence>
<keyword evidence="5" id="KW-0804">Transcription</keyword>
<evidence type="ECO:0000313" key="9">
    <source>
        <dbReference type="Proteomes" id="UP000317835"/>
    </source>
</evidence>
<dbReference type="AlphaFoldDB" id="A0A518HD32"/>
<organism evidence="8 9">
    <name type="scientific">Tautonia plasticadhaerens</name>
    <dbReference type="NCBI Taxonomy" id="2527974"/>
    <lineage>
        <taxon>Bacteria</taxon>
        <taxon>Pseudomonadati</taxon>
        <taxon>Planctomycetota</taxon>
        <taxon>Planctomycetia</taxon>
        <taxon>Isosphaerales</taxon>
        <taxon>Isosphaeraceae</taxon>
        <taxon>Tautonia</taxon>
    </lineage>
</organism>
<dbReference type="RefSeq" id="WP_231749348.1">
    <property type="nucleotide sequence ID" value="NZ_CP036426.1"/>
</dbReference>
<dbReference type="KEGG" id="tpla:ElP_67260"/>
<dbReference type="InterPro" id="IPR039425">
    <property type="entry name" value="RNA_pol_sigma-70-like"/>
</dbReference>
<evidence type="ECO:0000313" key="8">
    <source>
        <dbReference type="EMBL" id="QDV38769.1"/>
    </source>
</evidence>
<keyword evidence="2" id="KW-0805">Transcription regulation</keyword>
<feature type="domain" description="RNA polymerase sigma factor 70 region 4 type 2" evidence="7">
    <location>
        <begin position="99"/>
        <end position="145"/>
    </location>
</feature>
<dbReference type="Pfam" id="PF04542">
    <property type="entry name" value="Sigma70_r2"/>
    <property type="match status" value="1"/>
</dbReference>
<dbReference type="GO" id="GO:0006352">
    <property type="term" value="P:DNA-templated transcription initiation"/>
    <property type="evidence" value="ECO:0007669"/>
    <property type="project" value="InterPro"/>
</dbReference>
<dbReference type="InterPro" id="IPR007627">
    <property type="entry name" value="RNA_pol_sigma70_r2"/>
</dbReference>